<dbReference type="Gene3D" id="4.10.280.10">
    <property type="entry name" value="Helix-loop-helix DNA-binding domain"/>
    <property type="match status" value="1"/>
</dbReference>
<keyword evidence="5" id="KW-0539">Nucleus</keyword>
<evidence type="ECO:0000313" key="8">
    <source>
        <dbReference type="EMBL" id="WAK86096.1"/>
    </source>
</evidence>
<keyword evidence="3" id="KW-0238">DNA-binding</keyword>
<dbReference type="SUPFAM" id="SSF47459">
    <property type="entry name" value="HLH, helix-loop-helix DNA-binding domain"/>
    <property type="match status" value="1"/>
</dbReference>
<dbReference type="GO" id="GO:0003700">
    <property type="term" value="F:DNA-binding transcription factor activity"/>
    <property type="evidence" value="ECO:0007669"/>
    <property type="project" value="InterPro"/>
</dbReference>
<dbReference type="CDD" id="cd04873">
    <property type="entry name" value="ACT_UUR-ACR-like"/>
    <property type="match status" value="1"/>
</dbReference>
<evidence type="ECO:0000256" key="1">
    <source>
        <dbReference type="ARBA" id="ARBA00004123"/>
    </source>
</evidence>
<evidence type="ECO:0000256" key="3">
    <source>
        <dbReference type="ARBA" id="ARBA00023125"/>
    </source>
</evidence>
<protein>
    <submittedName>
        <fullName evidence="8">Transcription factor bHLH50</fullName>
    </submittedName>
</protein>
<proteinExistence type="evidence at transcript level"/>
<dbReference type="PROSITE" id="PS50888">
    <property type="entry name" value="BHLH"/>
    <property type="match status" value="1"/>
</dbReference>
<sequence>MENWFSSGWPEEESSSWTPNQSSCIFPWLSHRQGNSTPYIFHDDSSATFSQWPMSFEGIAEDQGGTNSSRSHSQAEKRRRDRINSHLANLRKLIPKSDKMDKAALLGSVIQHVKDLKREAMEIGKVSTIPTDIDEVIIDHRHFDEATTSSNINRSESNEDIFIKASICCDDRPDLFAELNQSLRGLKLTTVHADITSLGGRVKCIFVLRAMDYGKEGVGMDNLKQSLKLLLSRVVASNSPPSYHIKSKRQRFFLPSQFS</sequence>
<keyword evidence="4" id="KW-0804">Transcription</keyword>
<dbReference type="Pfam" id="PF00010">
    <property type="entry name" value="HLH"/>
    <property type="match status" value="1"/>
</dbReference>
<accession>A0A9E8Z846</accession>
<evidence type="ECO:0000256" key="6">
    <source>
        <dbReference type="SAM" id="MobiDB-lite"/>
    </source>
</evidence>
<dbReference type="AlphaFoldDB" id="A0A9E8Z846"/>
<comment type="subcellular location">
    <subcellularLocation>
        <location evidence="1">Nucleus</location>
    </subcellularLocation>
</comment>
<evidence type="ECO:0000256" key="2">
    <source>
        <dbReference type="ARBA" id="ARBA00023015"/>
    </source>
</evidence>
<dbReference type="SMART" id="SM00353">
    <property type="entry name" value="HLH"/>
    <property type="match status" value="1"/>
</dbReference>
<dbReference type="PANTHER" id="PTHR45844:SF18">
    <property type="entry name" value="TRANSCRIPTION FACTOR BHLH51"/>
    <property type="match status" value="1"/>
</dbReference>
<name>A0A9E8Z846_NOTNI</name>
<dbReference type="GO" id="GO:0003677">
    <property type="term" value="F:DNA binding"/>
    <property type="evidence" value="ECO:0007669"/>
    <property type="project" value="UniProtKB-KW"/>
</dbReference>
<feature type="region of interest" description="Disordered" evidence="6">
    <location>
        <begin position="59"/>
        <end position="81"/>
    </location>
</feature>
<dbReference type="CDD" id="cd11455">
    <property type="entry name" value="bHLH_AtAIG1_like"/>
    <property type="match status" value="1"/>
</dbReference>
<dbReference type="GO" id="GO:0005634">
    <property type="term" value="C:nucleus"/>
    <property type="evidence" value="ECO:0007669"/>
    <property type="project" value="UniProtKB-SubCell"/>
</dbReference>
<keyword evidence="2" id="KW-0805">Transcription regulation</keyword>
<dbReference type="InterPro" id="IPR045847">
    <property type="entry name" value="AIG1-like"/>
</dbReference>
<dbReference type="PANTHER" id="PTHR45844">
    <property type="entry name" value="TRANSCRIPTION FACTOR BHLH30"/>
    <property type="match status" value="1"/>
</dbReference>
<organism evidence="8">
    <name type="scientific">Nothapodytes nimmoniana</name>
    <name type="common">Nothapodytes foetida</name>
    <dbReference type="NCBI Taxonomy" id="159386"/>
    <lineage>
        <taxon>Eukaryota</taxon>
        <taxon>Viridiplantae</taxon>
        <taxon>Streptophyta</taxon>
        <taxon>Embryophyta</taxon>
        <taxon>Tracheophyta</taxon>
        <taxon>Spermatophyta</taxon>
        <taxon>Magnoliopsida</taxon>
        <taxon>eudicotyledons</taxon>
        <taxon>Gunneridae</taxon>
        <taxon>Pentapetalae</taxon>
        <taxon>asterids</taxon>
        <taxon>lamiids</taxon>
        <taxon>Icacinales</taxon>
        <taxon>Icacinaceae</taxon>
        <taxon>Nothapodytes</taxon>
    </lineage>
</organism>
<dbReference type="InterPro" id="IPR011598">
    <property type="entry name" value="bHLH_dom"/>
</dbReference>
<evidence type="ECO:0000259" key="7">
    <source>
        <dbReference type="PROSITE" id="PS50888"/>
    </source>
</evidence>
<feature type="domain" description="BHLH" evidence="7">
    <location>
        <begin position="67"/>
        <end position="116"/>
    </location>
</feature>
<dbReference type="EMBL" id="OP311568">
    <property type="protein sequence ID" value="WAK86096.1"/>
    <property type="molecule type" value="mRNA"/>
</dbReference>
<dbReference type="GO" id="GO:0046983">
    <property type="term" value="F:protein dimerization activity"/>
    <property type="evidence" value="ECO:0007669"/>
    <property type="project" value="InterPro"/>
</dbReference>
<evidence type="ECO:0000256" key="5">
    <source>
        <dbReference type="ARBA" id="ARBA00023242"/>
    </source>
</evidence>
<evidence type="ECO:0000256" key="4">
    <source>
        <dbReference type="ARBA" id="ARBA00023163"/>
    </source>
</evidence>
<dbReference type="InterPro" id="IPR036638">
    <property type="entry name" value="HLH_DNA-bd_sf"/>
</dbReference>
<reference evidence="8" key="1">
    <citation type="submission" date="2022-08" db="EMBL/GenBank/DDBJ databases">
        <title>Phylogenomics of transcriptionally active AP2/ERF and bHLH transcription factors and their promoter regions regulating camptothecin biosynthesis in Nothapodytes nimmoniana.</title>
        <authorList>
            <person name="Godbole R.C."/>
            <person name="Pable A.A."/>
            <person name="Singh S."/>
            <person name="Barvkar V.T."/>
        </authorList>
    </citation>
    <scope>NUCLEOTIDE SEQUENCE</scope>
</reference>